<dbReference type="Proteomes" id="UP001472866">
    <property type="component" value="Chromosome 17"/>
</dbReference>
<sequence length="441" mass="48341">MMASRSTTTTTTTTRANLGGISSARAAFRYPKVGRPSASRVRNNSPLLRSSVAPSSGPRTSRLRMANDTLQDVSTEEGYADSRGASQVYFYKYQGLGNDFIMVDNRHCPDPIFSSEEAVALCDRRFGIGGDGIIFLMNPPTAADLASEDPDATSTAKAAEYDYAMRMYNSDGTEPEMCGNGIRCLARFVAELEEHTVPRSYKFHTLAGLIVPEVNPNGMVSVDMGEPRITPEEVPTTLKATGENENYPNSVVLQELAVGGEMEAVPSAEEMFAPYEERMENQMKRRTQGEVKERWLVTCVSMGNPHAVTFGRPGEETLGGTLDVENLDLDYYGPLFEKHEAFPEKINTHFCKALYDNPESLDDLTDAVKVLHWERGAGRTLACGTGACSVVVAGVLEGRLKEKCLVYVPGGPLQIEWRRSKDNHVIMTGPAQLVYKGLIPV</sequence>
<feature type="compositionally biased region" description="Polar residues" evidence="8">
    <location>
        <begin position="40"/>
        <end position="59"/>
    </location>
</feature>
<evidence type="ECO:0000256" key="4">
    <source>
        <dbReference type="ARBA" id="ARBA00022605"/>
    </source>
</evidence>
<evidence type="ECO:0000256" key="1">
    <source>
        <dbReference type="ARBA" id="ARBA00005196"/>
    </source>
</evidence>
<feature type="region of interest" description="Disordered" evidence="8">
    <location>
        <begin position="33"/>
        <end position="62"/>
    </location>
</feature>
<comment type="pathway">
    <text evidence="1">Amino-acid biosynthesis; L-lysine biosynthesis via DAP pathway; DL-2,6-diaminopimelate from LL-2,6-diaminopimelate: step 1/1.</text>
</comment>
<dbReference type="EMBL" id="CP151517">
    <property type="protein sequence ID" value="WZN66914.1"/>
    <property type="molecule type" value="Genomic_DNA"/>
</dbReference>
<dbReference type="SUPFAM" id="SSF54506">
    <property type="entry name" value="Diaminopimelate epimerase-like"/>
    <property type="match status" value="2"/>
</dbReference>
<name>A0AAX4PKM5_9CHLO</name>
<protein>
    <recommendedName>
        <fullName evidence="3">diaminopimelate epimerase</fullName>
        <ecNumber evidence="3">5.1.1.7</ecNumber>
    </recommendedName>
</protein>
<organism evidence="9 10">
    <name type="scientific">Chloropicon roscoffensis</name>
    <dbReference type="NCBI Taxonomy" id="1461544"/>
    <lineage>
        <taxon>Eukaryota</taxon>
        <taxon>Viridiplantae</taxon>
        <taxon>Chlorophyta</taxon>
        <taxon>Chloropicophyceae</taxon>
        <taxon>Chloropicales</taxon>
        <taxon>Chloropicaceae</taxon>
        <taxon>Chloropicon</taxon>
    </lineage>
</organism>
<dbReference type="InterPro" id="IPR001653">
    <property type="entry name" value="DAP_epimerase_DapF"/>
</dbReference>
<accession>A0AAX4PKM5</accession>
<comment type="catalytic activity">
    <reaction evidence="7">
        <text>(2S,6S)-2,6-diaminopimelate = meso-2,6-diaminopimelate</text>
        <dbReference type="Rhea" id="RHEA:15393"/>
        <dbReference type="ChEBI" id="CHEBI:57609"/>
        <dbReference type="ChEBI" id="CHEBI:57791"/>
        <dbReference type="EC" id="5.1.1.7"/>
    </reaction>
</comment>
<evidence type="ECO:0000313" key="10">
    <source>
        <dbReference type="Proteomes" id="UP001472866"/>
    </source>
</evidence>
<dbReference type="GO" id="GO:0008837">
    <property type="term" value="F:diaminopimelate epimerase activity"/>
    <property type="evidence" value="ECO:0007669"/>
    <property type="project" value="UniProtKB-EC"/>
</dbReference>
<dbReference type="PANTHER" id="PTHR31689:SF0">
    <property type="entry name" value="DIAMINOPIMELATE EPIMERASE"/>
    <property type="match status" value="1"/>
</dbReference>
<dbReference type="GO" id="GO:0005829">
    <property type="term" value="C:cytosol"/>
    <property type="evidence" value="ECO:0007669"/>
    <property type="project" value="TreeGrafter"/>
</dbReference>
<keyword evidence="4" id="KW-0028">Amino-acid biosynthesis</keyword>
<evidence type="ECO:0000256" key="5">
    <source>
        <dbReference type="ARBA" id="ARBA00023154"/>
    </source>
</evidence>
<evidence type="ECO:0000256" key="6">
    <source>
        <dbReference type="ARBA" id="ARBA00023235"/>
    </source>
</evidence>
<evidence type="ECO:0000256" key="2">
    <source>
        <dbReference type="ARBA" id="ARBA00010219"/>
    </source>
</evidence>
<keyword evidence="5" id="KW-0457">Lysine biosynthesis</keyword>
<dbReference type="PANTHER" id="PTHR31689">
    <property type="entry name" value="DIAMINOPIMELATE EPIMERASE, CHLOROPLASTIC"/>
    <property type="match status" value="1"/>
</dbReference>
<dbReference type="GO" id="GO:0009089">
    <property type="term" value="P:lysine biosynthetic process via diaminopimelate"/>
    <property type="evidence" value="ECO:0007669"/>
    <property type="project" value="InterPro"/>
</dbReference>
<dbReference type="PROSITE" id="PS01326">
    <property type="entry name" value="DAP_EPIMERASE"/>
    <property type="match status" value="1"/>
</dbReference>
<keyword evidence="10" id="KW-1185">Reference proteome</keyword>
<dbReference type="EC" id="5.1.1.7" evidence="3"/>
<dbReference type="InterPro" id="IPR018510">
    <property type="entry name" value="DAP_epimerase_AS"/>
</dbReference>
<proteinExistence type="inferred from homology"/>
<dbReference type="HAMAP" id="MF_00197">
    <property type="entry name" value="DAP_epimerase"/>
    <property type="match status" value="1"/>
</dbReference>
<evidence type="ECO:0000256" key="7">
    <source>
        <dbReference type="ARBA" id="ARBA00051712"/>
    </source>
</evidence>
<evidence type="ECO:0000256" key="8">
    <source>
        <dbReference type="SAM" id="MobiDB-lite"/>
    </source>
</evidence>
<dbReference type="AlphaFoldDB" id="A0AAX4PKM5"/>
<keyword evidence="6" id="KW-0413">Isomerase</keyword>
<dbReference type="Pfam" id="PF01678">
    <property type="entry name" value="DAP_epimerase"/>
    <property type="match status" value="2"/>
</dbReference>
<dbReference type="Gene3D" id="3.10.310.10">
    <property type="entry name" value="Diaminopimelate Epimerase, Chain A, domain 1"/>
    <property type="match status" value="2"/>
</dbReference>
<reference evidence="9 10" key="1">
    <citation type="submission" date="2024-03" db="EMBL/GenBank/DDBJ databases">
        <title>Complete genome sequence of the green alga Chloropicon roscoffensis RCC1871.</title>
        <authorList>
            <person name="Lemieux C."/>
            <person name="Pombert J.-F."/>
            <person name="Otis C."/>
            <person name="Turmel M."/>
        </authorList>
    </citation>
    <scope>NUCLEOTIDE SEQUENCE [LARGE SCALE GENOMIC DNA]</scope>
    <source>
        <strain evidence="9 10">RCC1871</strain>
    </source>
</reference>
<gene>
    <name evidence="9" type="ORF">HKI87_17g84850</name>
</gene>
<evidence type="ECO:0000256" key="3">
    <source>
        <dbReference type="ARBA" id="ARBA00013080"/>
    </source>
</evidence>
<comment type="similarity">
    <text evidence="2">Belongs to the diaminopimelate epimerase family.</text>
</comment>
<evidence type="ECO:0000313" key="9">
    <source>
        <dbReference type="EMBL" id="WZN66914.1"/>
    </source>
</evidence>
<dbReference type="NCBIfam" id="TIGR00652">
    <property type="entry name" value="DapF"/>
    <property type="match status" value="1"/>
</dbReference>